<evidence type="ECO:0000256" key="2">
    <source>
        <dbReference type="ARBA" id="ARBA00022741"/>
    </source>
</evidence>
<protein>
    <submittedName>
        <fullName evidence="5">Putative ABC-type transport system, ATPase component</fullName>
    </submittedName>
</protein>
<dbReference type="AlphaFoldDB" id="E6PU66"/>
<evidence type="ECO:0000256" key="1">
    <source>
        <dbReference type="ARBA" id="ARBA00022448"/>
    </source>
</evidence>
<dbReference type="PANTHER" id="PTHR45772">
    <property type="entry name" value="CONSERVED COMPONENT OF ABC TRANSPORTER FOR NATURAL AMINO ACIDS-RELATED"/>
    <property type="match status" value="1"/>
</dbReference>
<evidence type="ECO:0000256" key="3">
    <source>
        <dbReference type="ARBA" id="ARBA00022840"/>
    </source>
</evidence>
<dbReference type="GO" id="GO:0005524">
    <property type="term" value="F:ATP binding"/>
    <property type="evidence" value="ECO:0007669"/>
    <property type="project" value="UniProtKB-KW"/>
</dbReference>
<dbReference type="Gene3D" id="3.40.50.300">
    <property type="entry name" value="P-loop containing nucleotide triphosphate hydrolases"/>
    <property type="match status" value="1"/>
</dbReference>
<dbReference type="SMART" id="SM00382">
    <property type="entry name" value="AAA"/>
    <property type="match status" value="1"/>
</dbReference>
<dbReference type="SUPFAM" id="SSF52540">
    <property type="entry name" value="P-loop containing nucleoside triphosphate hydrolases"/>
    <property type="match status" value="1"/>
</dbReference>
<dbReference type="InterPro" id="IPR003593">
    <property type="entry name" value="AAA+_ATPase"/>
</dbReference>
<dbReference type="EMBL" id="CABM01000053">
    <property type="protein sequence ID" value="CBH98473.1"/>
    <property type="molecule type" value="Genomic_DNA"/>
</dbReference>
<keyword evidence="3" id="KW-0067">ATP-binding</keyword>
<dbReference type="PANTHER" id="PTHR45772:SF8">
    <property type="entry name" value="HIGH-AFFINITY BRANCHED-CHAIN AMINO ACID TRANSPORT ATP-BINDING PROTEIN"/>
    <property type="match status" value="1"/>
</dbReference>
<dbReference type="GO" id="GO:0016887">
    <property type="term" value="F:ATP hydrolysis activity"/>
    <property type="evidence" value="ECO:0007669"/>
    <property type="project" value="InterPro"/>
</dbReference>
<name>E6PU66_9ZZZZ</name>
<organism evidence="5">
    <name type="scientific">mine drainage metagenome</name>
    <dbReference type="NCBI Taxonomy" id="410659"/>
    <lineage>
        <taxon>unclassified sequences</taxon>
        <taxon>metagenomes</taxon>
        <taxon>ecological metagenomes</taxon>
    </lineage>
</organism>
<gene>
    <name evidence="5" type="ORF">CARN2_3951</name>
</gene>
<dbReference type="InterPro" id="IPR027417">
    <property type="entry name" value="P-loop_NTPase"/>
</dbReference>
<reference evidence="5" key="1">
    <citation type="submission" date="2009-10" db="EMBL/GenBank/DDBJ databases">
        <title>Diversity of trophic interactions inside an arsenic-rich microbial ecosystem.</title>
        <authorList>
            <person name="Bertin P.N."/>
            <person name="Heinrich-Salmeron A."/>
            <person name="Pelletier E."/>
            <person name="Goulhen-Chollet F."/>
            <person name="Arsene-Ploetze F."/>
            <person name="Gallien S."/>
            <person name="Calteau A."/>
            <person name="Vallenet D."/>
            <person name="Casiot C."/>
            <person name="Chane-Woon-Ming B."/>
            <person name="Giloteaux L."/>
            <person name="Barakat M."/>
            <person name="Bonnefoy V."/>
            <person name="Bruneel O."/>
            <person name="Chandler M."/>
            <person name="Cleiss J."/>
            <person name="Duran R."/>
            <person name="Elbaz-Poulichet F."/>
            <person name="Fonknechten N."/>
            <person name="Lauga B."/>
            <person name="Mornico D."/>
            <person name="Ortet P."/>
            <person name="Schaeffer C."/>
            <person name="Siguier P."/>
            <person name="Alexander Thil Smith A."/>
            <person name="Van Dorsselaer A."/>
            <person name="Weissenbach J."/>
            <person name="Medigue C."/>
            <person name="Le Paslier D."/>
        </authorList>
    </citation>
    <scope>NUCLEOTIDE SEQUENCE</scope>
</reference>
<feature type="domain" description="ABC transporter" evidence="4">
    <location>
        <begin position="17"/>
        <end position="246"/>
    </location>
</feature>
<dbReference type="CDD" id="cd03219">
    <property type="entry name" value="ABC_Mj1267_LivG_branched"/>
    <property type="match status" value="1"/>
</dbReference>
<evidence type="ECO:0000313" key="5">
    <source>
        <dbReference type="EMBL" id="CBH98473.1"/>
    </source>
</evidence>
<evidence type="ECO:0000259" key="4">
    <source>
        <dbReference type="PROSITE" id="PS50893"/>
    </source>
</evidence>
<keyword evidence="1" id="KW-0813">Transport</keyword>
<dbReference type="PROSITE" id="PS50893">
    <property type="entry name" value="ABC_TRANSPORTER_2"/>
    <property type="match status" value="1"/>
</dbReference>
<dbReference type="Pfam" id="PF00005">
    <property type="entry name" value="ABC_tran"/>
    <property type="match status" value="1"/>
</dbReference>
<dbReference type="InterPro" id="IPR003439">
    <property type="entry name" value="ABC_transporter-like_ATP-bd"/>
</dbReference>
<sequence>MFSETPASAAGGAEPILQLAGVNKRFGGHVVLNDVSFSLAPGEIVGLVGPNGSGKTTTINVISGLYRADAGSITYAGQPVHQVPMHKLARLGINRTFQVPKNFRDMTARENIEVAAHFGHAQQQVDVEAVLRDINLLAQADKLAGSLTVNQQKLLDLGRALATGPKLLLVDEIGAGLNPAELGGIAELLLKLAQRGISLIVVEHLMAFLNNITARVIVLGAGRMLFEGSLDAASRDPEVVAAFFGGEV</sequence>
<accession>E6PU66</accession>
<dbReference type="InterPro" id="IPR051120">
    <property type="entry name" value="ABC_AA/LPS_Transport"/>
</dbReference>
<dbReference type="GO" id="GO:0005886">
    <property type="term" value="C:plasma membrane"/>
    <property type="evidence" value="ECO:0007669"/>
    <property type="project" value="TreeGrafter"/>
</dbReference>
<keyword evidence="2" id="KW-0547">Nucleotide-binding</keyword>
<proteinExistence type="predicted"/>
<comment type="caution">
    <text evidence="5">The sequence shown here is derived from an EMBL/GenBank/DDBJ whole genome shotgun (WGS) entry which is preliminary data.</text>
</comment>